<dbReference type="Proteomes" id="UP001415857">
    <property type="component" value="Unassembled WGS sequence"/>
</dbReference>
<comment type="catalytic activity">
    <reaction evidence="1">
        <text>S-ubiquitinyl-[E2 ubiquitin-conjugating enzyme]-L-cysteine + [acceptor protein]-L-lysine = [E2 ubiquitin-conjugating enzyme]-L-cysteine + N(6)-ubiquitinyl-[acceptor protein]-L-lysine.</text>
        <dbReference type="EC" id="2.3.2.26"/>
    </reaction>
</comment>
<comment type="caution">
    <text evidence="4">The sequence shown here is derived from an EMBL/GenBank/DDBJ whole genome shotgun (WGS) entry which is preliminary data.</text>
</comment>
<proteinExistence type="predicted"/>
<dbReference type="GO" id="GO:0000209">
    <property type="term" value="P:protein polyubiquitination"/>
    <property type="evidence" value="ECO:0007669"/>
    <property type="project" value="InterPro"/>
</dbReference>
<name>A0AAP0X596_LIQFO</name>
<keyword evidence="3" id="KW-0808">Transferase</keyword>
<dbReference type="EC" id="2.3.2.26" evidence="2"/>
<evidence type="ECO:0000256" key="2">
    <source>
        <dbReference type="ARBA" id="ARBA00012485"/>
    </source>
</evidence>
<evidence type="ECO:0000313" key="5">
    <source>
        <dbReference type="Proteomes" id="UP001415857"/>
    </source>
</evidence>
<evidence type="ECO:0000256" key="3">
    <source>
        <dbReference type="ARBA" id="ARBA00022679"/>
    </source>
</evidence>
<organism evidence="4 5">
    <name type="scientific">Liquidambar formosana</name>
    <name type="common">Formosan gum</name>
    <dbReference type="NCBI Taxonomy" id="63359"/>
    <lineage>
        <taxon>Eukaryota</taxon>
        <taxon>Viridiplantae</taxon>
        <taxon>Streptophyta</taxon>
        <taxon>Embryophyta</taxon>
        <taxon>Tracheophyta</taxon>
        <taxon>Spermatophyta</taxon>
        <taxon>Magnoliopsida</taxon>
        <taxon>eudicotyledons</taxon>
        <taxon>Gunneridae</taxon>
        <taxon>Pentapetalae</taxon>
        <taxon>Saxifragales</taxon>
        <taxon>Altingiaceae</taxon>
        <taxon>Liquidambar</taxon>
    </lineage>
</organism>
<dbReference type="PANTHER" id="PTHR45700">
    <property type="entry name" value="UBIQUITIN-PROTEIN LIGASE E3C"/>
    <property type="match status" value="1"/>
</dbReference>
<keyword evidence="5" id="KW-1185">Reference proteome</keyword>
<dbReference type="PANTHER" id="PTHR45700:SF2">
    <property type="entry name" value="UBIQUITIN-PROTEIN LIGASE E3C"/>
    <property type="match status" value="1"/>
</dbReference>
<accession>A0AAP0X596</accession>
<dbReference type="GO" id="GO:0006511">
    <property type="term" value="P:ubiquitin-dependent protein catabolic process"/>
    <property type="evidence" value="ECO:0007669"/>
    <property type="project" value="TreeGrafter"/>
</dbReference>
<evidence type="ECO:0000256" key="1">
    <source>
        <dbReference type="ARBA" id="ARBA00000885"/>
    </source>
</evidence>
<dbReference type="EMBL" id="JBBPBK010000002">
    <property type="protein sequence ID" value="KAK9289987.1"/>
    <property type="molecule type" value="Genomic_DNA"/>
</dbReference>
<reference evidence="4 5" key="1">
    <citation type="journal article" date="2024" name="Plant J.">
        <title>Genome sequences and population genomics reveal climatic adaptation and genomic divergence between two closely related sweetgum species.</title>
        <authorList>
            <person name="Xu W.Q."/>
            <person name="Ren C.Q."/>
            <person name="Zhang X.Y."/>
            <person name="Comes H.P."/>
            <person name="Liu X.H."/>
            <person name="Li Y.G."/>
            <person name="Kettle C.J."/>
            <person name="Jalonen R."/>
            <person name="Gaisberger H."/>
            <person name="Ma Y.Z."/>
            <person name="Qiu Y.X."/>
        </authorList>
    </citation>
    <scope>NUCLEOTIDE SEQUENCE [LARGE SCALE GENOMIC DNA]</scope>
    <source>
        <strain evidence="4">Hangzhou</strain>
    </source>
</reference>
<gene>
    <name evidence="4" type="ORF">L1049_008149</name>
</gene>
<dbReference type="AlphaFoldDB" id="A0AAP0X596"/>
<evidence type="ECO:0000313" key="4">
    <source>
        <dbReference type="EMBL" id="KAK9289987.1"/>
    </source>
</evidence>
<dbReference type="InterPro" id="IPR044611">
    <property type="entry name" value="E3A/B/C-like"/>
</dbReference>
<protein>
    <recommendedName>
        <fullName evidence="2">HECT-type E3 ubiquitin transferase</fullName>
        <ecNumber evidence="2">2.3.2.26</ecNumber>
    </recommendedName>
</protein>
<sequence>MAEPRKHQVSLRGASAREITRDALLEKVSQERELRNFTRRAAAAALFIQRVWRRYNLTKKVAEQFQEEWETLVNHHADLLTRTWISSCLLRPFLFFTTHLSTRHHKIRTKDIECMRSCFQILLESINTTDSKKNFCSLATGTLEERRIWLYQAQKLISLCSFILAKCDDSNPWGQDFVVLTSLAMRLAVVLTDMKGWKSIGDDNLSDANIAVKDLVQFMGSRKSGLYICVKRYIYNLDIHFSSQNSVVQTDDIFLITASAITLALRPFHMANSDANYPGSMDLHCAAVQYFLFVLTIPWLAQRLPVVLLPALKHESVLSPCLRALVILKEKILMEMSEMDESKIPCPKVMSQPGWALANVICLATGE</sequence>
<dbReference type="GO" id="GO:0061630">
    <property type="term" value="F:ubiquitin protein ligase activity"/>
    <property type="evidence" value="ECO:0007669"/>
    <property type="project" value="UniProtKB-EC"/>
</dbReference>